<dbReference type="SUPFAM" id="SSF117143">
    <property type="entry name" value="Flagellar hook protein flgE"/>
    <property type="match status" value="1"/>
</dbReference>
<reference evidence="9" key="1">
    <citation type="submission" date="2016-10" db="EMBL/GenBank/DDBJ databases">
        <authorList>
            <person name="Varghese N."/>
            <person name="Submissions S."/>
        </authorList>
    </citation>
    <scope>NUCLEOTIDE SEQUENCE [LARGE SCALE GENOMIC DNA]</scope>
    <source>
        <strain evidence="9">KHC7</strain>
    </source>
</reference>
<comment type="subcellular location">
    <subcellularLocation>
        <location evidence="1 4">Bacterial flagellum basal body</location>
    </subcellularLocation>
</comment>
<dbReference type="Proteomes" id="UP000199355">
    <property type="component" value="Unassembled WGS sequence"/>
</dbReference>
<feature type="domain" description="Flagellar hook protein FlgE/F/G-like D1" evidence="7">
    <location>
        <begin position="99"/>
        <end position="165"/>
    </location>
</feature>
<evidence type="ECO:0000259" key="6">
    <source>
        <dbReference type="Pfam" id="PF06429"/>
    </source>
</evidence>
<dbReference type="InterPro" id="IPR037925">
    <property type="entry name" value="FlgE/F/G-like"/>
</dbReference>
<evidence type="ECO:0000259" key="5">
    <source>
        <dbReference type="Pfam" id="PF00460"/>
    </source>
</evidence>
<evidence type="ECO:0000256" key="3">
    <source>
        <dbReference type="ARBA" id="ARBA00023143"/>
    </source>
</evidence>
<keyword evidence="3 4" id="KW-0975">Bacterial flagellum</keyword>
<organism evidence="8 9">
    <name type="scientific">Desulfovibrio legallii</name>
    <dbReference type="NCBI Taxonomy" id="571438"/>
    <lineage>
        <taxon>Bacteria</taxon>
        <taxon>Pseudomonadati</taxon>
        <taxon>Thermodesulfobacteriota</taxon>
        <taxon>Desulfovibrionia</taxon>
        <taxon>Desulfovibrionales</taxon>
        <taxon>Desulfovibrionaceae</taxon>
        <taxon>Desulfovibrio</taxon>
    </lineage>
</organism>
<accession>A0A1G7MZP8</accession>
<dbReference type="NCBIfam" id="TIGR02490">
    <property type="entry name" value="flgF"/>
    <property type="match status" value="1"/>
</dbReference>
<evidence type="ECO:0000313" key="9">
    <source>
        <dbReference type="Proteomes" id="UP000199355"/>
    </source>
</evidence>
<proteinExistence type="inferred from homology"/>
<protein>
    <submittedName>
        <fullName evidence="8">Flagellar basal-body rod protein FlgG</fullName>
    </submittedName>
</protein>
<dbReference type="InterPro" id="IPR001444">
    <property type="entry name" value="Flag_bb_rod_N"/>
</dbReference>
<dbReference type="EMBL" id="FNBX01000010">
    <property type="protein sequence ID" value="SDF67137.1"/>
    <property type="molecule type" value="Genomic_DNA"/>
</dbReference>
<keyword evidence="8" id="KW-0282">Flagellum</keyword>
<feature type="domain" description="Flagellar basal-body/hook protein C-terminal" evidence="6">
    <location>
        <begin position="215"/>
        <end position="256"/>
    </location>
</feature>
<dbReference type="STRING" id="571438.SAMN05192586_11041"/>
<dbReference type="InterPro" id="IPR020013">
    <property type="entry name" value="Flagellar_FlgE/F/G"/>
</dbReference>
<dbReference type="InterPro" id="IPR053967">
    <property type="entry name" value="LlgE_F_G-like_D1"/>
</dbReference>
<keyword evidence="8" id="KW-0966">Cell projection</keyword>
<dbReference type="InterPro" id="IPR010930">
    <property type="entry name" value="Flg_bb/hook_C_dom"/>
</dbReference>
<gene>
    <name evidence="8" type="ORF">SAMN05192586_11041</name>
</gene>
<evidence type="ECO:0000256" key="4">
    <source>
        <dbReference type="RuleBase" id="RU362116"/>
    </source>
</evidence>
<dbReference type="Pfam" id="PF22692">
    <property type="entry name" value="LlgE_F_G_D1"/>
    <property type="match status" value="1"/>
</dbReference>
<dbReference type="Pfam" id="PF00460">
    <property type="entry name" value="Flg_bb_rod"/>
    <property type="match status" value="1"/>
</dbReference>
<keyword evidence="8" id="KW-0969">Cilium</keyword>
<evidence type="ECO:0000313" key="8">
    <source>
        <dbReference type="EMBL" id="SDF67137.1"/>
    </source>
</evidence>
<dbReference type="PANTHER" id="PTHR30435">
    <property type="entry name" value="FLAGELLAR PROTEIN"/>
    <property type="match status" value="1"/>
</dbReference>
<dbReference type="GO" id="GO:0071978">
    <property type="term" value="P:bacterial-type flagellum-dependent swarming motility"/>
    <property type="evidence" value="ECO:0007669"/>
    <property type="project" value="TreeGrafter"/>
</dbReference>
<keyword evidence="9" id="KW-1185">Reference proteome</keyword>
<dbReference type="Pfam" id="PF06429">
    <property type="entry name" value="Flg_bbr_C"/>
    <property type="match status" value="1"/>
</dbReference>
<dbReference type="RefSeq" id="WP_092153844.1">
    <property type="nucleotide sequence ID" value="NZ_FNBX01000010.1"/>
</dbReference>
<dbReference type="PANTHER" id="PTHR30435:SF19">
    <property type="entry name" value="FLAGELLAR BASAL-BODY ROD PROTEIN FLGG"/>
    <property type="match status" value="1"/>
</dbReference>
<dbReference type="AlphaFoldDB" id="A0A1G7MZP8"/>
<comment type="similarity">
    <text evidence="2 4">Belongs to the flagella basal body rod proteins family.</text>
</comment>
<feature type="domain" description="Flagellar basal body rod protein N-terminal" evidence="5">
    <location>
        <begin position="15"/>
        <end position="35"/>
    </location>
</feature>
<name>A0A1G7MZP8_9BACT</name>
<evidence type="ECO:0000259" key="7">
    <source>
        <dbReference type="Pfam" id="PF22692"/>
    </source>
</evidence>
<evidence type="ECO:0000256" key="2">
    <source>
        <dbReference type="ARBA" id="ARBA00009677"/>
    </source>
</evidence>
<dbReference type="OrthoDB" id="9804559at2"/>
<dbReference type="GO" id="GO:0030694">
    <property type="term" value="C:bacterial-type flagellum basal body, rod"/>
    <property type="evidence" value="ECO:0007669"/>
    <property type="project" value="InterPro"/>
</dbReference>
<dbReference type="NCBIfam" id="TIGR03506">
    <property type="entry name" value="FlgEFG_subfam"/>
    <property type="match status" value="1"/>
</dbReference>
<dbReference type="InterPro" id="IPR012836">
    <property type="entry name" value="FlgF"/>
</dbReference>
<sequence length="265" mass="28907">MQAGMYSGLFGALTTEHRMNFIANNLANVNTRGYKRDTLAFKDTMVTYAHDEIREPILNLRSKPLFPEPHNAARSRIAVARTDFSQGSMQFTGNSLDVAINGENAFFRVNTPTGAFLTRSGAFSLDADGVLMTPQGYTVQGLGGGNIVIPPGTRNIQISGDGQVLADGALVDQLALVSVNNLQNLEKQGGNLYRPRQNVQVAEGNAYLDGARLEQGFTEAANVEVVSEMVNMIEVQRQFEAYQKVMQTSDSLDRNATEKVGRRQG</sequence>
<evidence type="ECO:0000256" key="1">
    <source>
        <dbReference type="ARBA" id="ARBA00004117"/>
    </source>
</evidence>